<dbReference type="InterPro" id="IPR007627">
    <property type="entry name" value="RNA_pol_sigma70_r2"/>
</dbReference>
<dbReference type="PROSITE" id="PS01063">
    <property type="entry name" value="SIGMA70_ECF"/>
    <property type="match status" value="1"/>
</dbReference>
<accession>A0A6C0P129</accession>
<gene>
    <name evidence="9" type="ORF">GZH47_16475</name>
</gene>
<evidence type="ECO:0000259" key="7">
    <source>
        <dbReference type="Pfam" id="PF04542"/>
    </source>
</evidence>
<keyword evidence="2 6" id="KW-0805">Transcription regulation</keyword>
<dbReference type="Pfam" id="PF04542">
    <property type="entry name" value="Sigma70_r2"/>
    <property type="match status" value="1"/>
</dbReference>
<dbReference type="SUPFAM" id="SSF88946">
    <property type="entry name" value="Sigma2 domain of RNA polymerase sigma factors"/>
    <property type="match status" value="1"/>
</dbReference>
<dbReference type="Gene3D" id="1.10.1740.10">
    <property type="match status" value="1"/>
</dbReference>
<name>A0A6C0P129_9BACL</name>
<dbReference type="InterPro" id="IPR014284">
    <property type="entry name" value="RNA_pol_sigma-70_dom"/>
</dbReference>
<dbReference type="CDD" id="cd06171">
    <property type="entry name" value="Sigma70_r4"/>
    <property type="match status" value="1"/>
</dbReference>
<feature type="domain" description="RNA polymerase sigma-70 region 2" evidence="7">
    <location>
        <begin position="11"/>
        <end position="77"/>
    </location>
</feature>
<dbReference type="InterPro" id="IPR013325">
    <property type="entry name" value="RNA_pol_sigma_r2"/>
</dbReference>
<dbReference type="GO" id="GO:0006352">
    <property type="term" value="P:DNA-templated transcription initiation"/>
    <property type="evidence" value="ECO:0007669"/>
    <property type="project" value="InterPro"/>
</dbReference>
<dbReference type="InterPro" id="IPR013249">
    <property type="entry name" value="RNA_pol_sigma70_r4_t2"/>
</dbReference>
<organism evidence="9 10">
    <name type="scientific">Paenibacillus rhizovicinus</name>
    <dbReference type="NCBI Taxonomy" id="2704463"/>
    <lineage>
        <taxon>Bacteria</taxon>
        <taxon>Bacillati</taxon>
        <taxon>Bacillota</taxon>
        <taxon>Bacilli</taxon>
        <taxon>Bacillales</taxon>
        <taxon>Paenibacillaceae</taxon>
        <taxon>Paenibacillus</taxon>
    </lineage>
</organism>
<dbReference type="KEGG" id="prz:GZH47_16475"/>
<dbReference type="RefSeq" id="WP_162641381.1">
    <property type="nucleotide sequence ID" value="NZ_CP048286.1"/>
</dbReference>
<evidence type="ECO:0000256" key="2">
    <source>
        <dbReference type="ARBA" id="ARBA00023015"/>
    </source>
</evidence>
<dbReference type="Pfam" id="PF08281">
    <property type="entry name" value="Sigma70_r4_2"/>
    <property type="match status" value="1"/>
</dbReference>
<dbReference type="InterPro" id="IPR000838">
    <property type="entry name" value="RNA_pol_sigma70_ECF_CS"/>
</dbReference>
<dbReference type="GO" id="GO:0003677">
    <property type="term" value="F:DNA binding"/>
    <property type="evidence" value="ECO:0007669"/>
    <property type="project" value="UniProtKB-KW"/>
</dbReference>
<dbReference type="Proteomes" id="UP000479114">
    <property type="component" value="Chromosome"/>
</dbReference>
<evidence type="ECO:0000256" key="1">
    <source>
        <dbReference type="ARBA" id="ARBA00010641"/>
    </source>
</evidence>
<dbReference type="InterPro" id="IPR013324">
    <property type="entry name" value="RNA_pol_sigma_r3/r4-like"/>
</dbReference>
<keyword evidence="10" id="KW-1185">Reference proteome</keyword>
<keyword evidence="5 6" id="KW-0804">Transcription</keyword>
<evidence type="ECO:0000313" key="9">
    <source>
        <dbReference type="EMBL" id="QHW32240.1"/>
    </source>
</evidence>
<dbReference type="GO" id="GO:0016987">
    <property type="term" value="F:sigma factor activity"/>
    <property type="evidence" value="ECO:0007669"/>
    <property type="project" value="UniProtKB-KW"/>
</dbReference>
<dbReference type="GO" id="GO:0006950">
    <property type="term" value="P:response to stress"/>
    <property type="evidence" value="ECO:0007669"/>
    <property type="project" value="UniProtKB-ARBA"/>
</dbReference>
<evidence type="ECO:0000256" key="3">
    <source>
        <dbReference type="ARBA" id="ARBA00023082"/>
    </source>
</evidence>
<feature type="domain" description="RNA polymerase sigma factor 70 region 4 type 2" evidence="8">
    <location>
        <begin position="104"/>
        <end position="155"/>
    </location>
</feature>
<dbReference type="PANTHER" id="PTHR43133">
    <property type="entry name" value="RNA POLYMERASE ECF-TYPE SIGMA FACTO"/>
    <property type="match status" value="1"/>
</dbReference>
<dbReference type="NCBIfam" id="TIGR02937">
    <property type="entry name" value="sigma70-ECF"/>
    <property type="match status" value="1"/>
</dbReference>
<dbReference type="PANTHER" id="PTHR43133:SF51">
    <property type="entry name" value="RNA POLYMERASE SIGMA FACTOR"/>
    <property type="match status" value="1"/>
</dbReference>
<evidence type="ECO:0000313" key="10">
    <source>
        <dbReference type="Proteomes" id="UP000479114"/>
    </source>
</evidence>
<dbReference type="EMBL" id="CP048286">
    <property type="protein sequence ID" value="QHW32240.1"/>
    <property type="molecule type" value="Genomic_DNA"/>
</dbReference>
<reference evidence="9 10" key="1">
    <citation type="submission" date="2020-02" db="EMBL/GenBank/DDBJ databases">
        <title>Paenibacillus sp. nov., isolated from rhizosphere soil of tomato.</title>
        <authorList>
            <person name="Weon H.-Y."/>
            <person name="Lee S.A."/>
        </authorList>
    </citation>
    <scope>NUCLEOTIDE SEQUENCE [LARGE SCALE GENOMIC DNA]</scope>
    <source>
        <strain evidence="9 10">14171R-81</strain>
    </source>
</reference>
<dbReference type="SUPFAM" id="SSF88659">
    <property type="entry name" value="Sigma3 and sigma4 domains of RNA polymerase sigma factors"/>
    <property type="match status" value="1"/>
</dbReference>
<evidence type="ECO:0000256" key="4">
    <source>
        <dbReference type="ARBA" id="ARBA00023125"/>
    </source>
</evidence>
<evidence type="ECO:0000256" key="5">
    <source>
        <dbReference type="ARBA" id="ARBA00023163"/>
    </source>
</evidence>
<evidence type="ECO:0000259" key="8">
    <source>
        <dbReference type="Pfam" id="PF08281"/>
    </source>
</evidence>
<dbReference type="AlphaFoldDB" id="A0A6C0P129"/>
<evidence type="ECO:0000256" key="6">
    <source>
        <dbReference type="RuleBase" id="RU000716"/>
    </source>
</evidence>
<sequence>MEKMDQLNQWIRDYNDRLRYVAYTYVRDHNRSEDIVQEAMVQAYLSIRQLRDPKRPYPWLVRIVINLCLNTNRKYRREQPTDFLPEQRGKSTEDIYLQMSRDKEVYAAIIDLDEKYRTPIILYYFEDLTVREIAYALQLSEGAIKTRLARGREQLKSALTREESDEIGDTYSSSKANLYTR</sequence>
<keyword evidence="3 6" id="KW-0731">Sigma factor</keyword>
<comment type="similarity">
    <text evidence="1 6">Belongs to the sigma-70 factor family. ECF subfamily.</text>
</comment>
<dbReference type="InterPro" id="IPR036388">
    <property type="entry name" value="WH-like_DNA-bd_sf"/>
</dbReference>
<keyword evidence="4 6" id="KW-0238">DNA-binding</keyword>
<dbReference type="Gene3D" id="1.10.10.10">
    <property type="entry name" value="Winged helix-like DNA-binding domain superfamily/Winged helix DNA-binding domain"/>
    <property type="match status" value="1"/>
</dbReference>
<dbReference type="InterPro" id="IPR039425">
    <property type="entry name" value="RNA_pol_sigma-70-like"/>
</dbReference>
<proteinExistence type="inferred from homology"/>
<protein>
    <recommendedName>
        <fullName evidence="6">RNA polymerase sigma factor</fullName>
    </recommendedName>
</protein>